<gene>
    <name evidence="1" type="ORF">CCM_05614</name>
</gene>
<evidence type="ECO:0000313" key="2">
    <source>
        <dbReference type="Proteomes" id="UP000001610"/>
    </source>
</evidence>
<dbReference type="AlphaFoldDB" id="G3JKL7"/>
<accession>G3JKL7</accession>
<dbReference type="OMA" id="VVWHYAE"/>
<dbReference type="EMBL" id="JH126402">
    <property type="protein sequence ID" value="EGX91456.1"/>
    <property type="molecule type" value="Genomic_DNA"/>
</dbReference>
<protein>
    <submittedName>
        <fullName evidence="1">Uncharacterized protein</fullName>
    </submittedName>
</protein>
<sequence>MDRLSQELIDRIAALLPAGPVPMADPPAADTGGGSASGKKASIVKQLFSHVRPRRDDPKTRPPPRYWTRASAAVLCYRWQRAVEPLVYAHLVLGYPGLGRLRAALARRPERRAYLRSLTVVLALAHEHWTDGGVRPDALQPLFAALSGEAAAAALDLTLRFVAGHPDLRHRTRQGIVFDRDHGAPLDVAACVRTLDFTPATPATERGRRDVLQLHLAEQASLVRRFPGLQSVVWHYAESELQEVRDRSRNGFADALAEQLSQRRQIVNVGLTLRIGRLGTGISAASSVGRDSYEGLYAKLRAATAHVTELSYAGVVGPSLFLDPAAAAAGGDNGWHALRHLAVRMALLTPAGQFYFDGHPYSPLALDTPPDWRPAYATLQPEQHDGVAPDGRPFLFCERPAEDVMGPLLRAWAGLLARLPALQTASLVARRGADEAPPWAVWYGTPGRTSPWVDGSGMDGDRPRVWFVTGRWRPGEDLVREFRMAGKGAGYGDNVSVIYWSILDPPVRI</sequence>
<dbReference type="RefSeq" id="XP_006670821.1">
    <property type="nucleotide sequence ID" value="XM_006670758.1"/>
</dbReference>
<dbReference type="VEuPathDB" id="FungiDB:CCM_05614"/>
<dbReference type="STRING" id="983644.G3JKL7"/>
<dbReference type="eggNOG" id="ENOG502RN9X">
    <property type="taxonomic scope" value="Eukaryota"/>
</dbReference>
<name>G3JKL7_CORMM</name>
<dbReference type="InParanoid" id="G3JKL7"/>
<proteinExistence type="predicted"/>
<dbReference type="OrthoDB" id="5333491at2759"/>
<evidence type="ECO:0000313" key="1">
    <source>
        <dbReference type="EMBL" id="EGX91456.1"/>
    </source>
</evidence>
<dbReference type="GeneID" id="18167632"/>
<keyword evidence="2" id="KW-1185">Reference proteome</keyword>
<dbReference type="HOGENOM" id="CLU_535290_0_0_1"/>
<organism evidence="1 2">
    <name type="scientific">Cordyceps militaris (strain CM01)</name>
    <name type="common">Caterpillar fungus</name>
    <dbReference type="NCBI Taxonomy" id="983644"/>
    <lineage>
        <taxon>Eukaryota</taxon>
        <taxon>Fungi</taxon>
        <taxon>Dikarya</taxon>
        <taxon>Ascomycota</taxon>
        <taxon>Pezizomycotina</taxon>
        <taxon>Sordariomycetes</taxon>
        <taxon>Hypocreomycetidae</taxon>
        <taxon>Hypocreales</taxon>
        <taxon>Cordycipitaceae</taxon>
        <taxon>Cordyceps</taxon>
    </lineage>
</organism>
<dbReference type="Proteomes" id="UP000001610">
    <property type="component" value="Unassembled WGS sequence"/>
</dbReference>
<dbReference type="KEGG" id="cmt:CCM_05614"/>
<reference evidence="1 2" key="1">
    <citation type="journal article" date="2011" name="Genome Biol.">
        <title>Genome sequence of the insect pathogenic fungus Cordyceps militaris, a valued traditional Chinese medicine.</title>
        <authorList>
            <person name="Zheng P."/>
            <person name="Xia Y."/>
            <person name="Xiao G."/>
            <person name="Xiong C."/>
            <person name="Hu X."/>
            <person name="Zhang S."/>
            <person name="Zheng H."/>
            <person name="Huang Y."/>
            <person name="Zhou Y."/>
            <person name="Wang S."/>
            <person name="Zhao G.P."/>
            <person name="Liu X."/>
            <person name="St Leger R.J."/>
            <person name="Wang C."/>
        </authorList>
    </citation>
    <scope>NUCLEOTIDE SEQUENCE [LARGE SCALE GENOMIC DNA]</scope>
    <source>
        <strain evidence="1 2">CM01</strain>
    </source>
</reference>